<dbReference type="Proteomes" id="UP000027195">
    <property type="component" value="Unassembled WGS sequence"/>
</dbReference>
<evidence type="ECO:0000313" key="3">
    <source>
        <dbReference type="Proteomes" id="UP000027195"/>
    </source>
</evidence>
<evidence type="ECO:0000256" key="1">
    <source>
        <dbReference type="SAM" id="Phobius"/>
    </source>
</evidence>
<evidence type="ECO:0000313" key="2">
    <source>
        <dbReference type="EMBL" id="KDQ21488.1"/>
    </source>
</evidence>
<protein>
    <submittedName>
        <fullName evidence="2">Uncharacterized protein</fullName>
    </submittedName>
</protein>
<reference evidence="3" key="1">
    <citation type="journal article" date="2014" name="Proc. Natl. Acad. Sci. U.S.A.">
        <title>Extensive sampling of basidiomycete genomes demonstrates inadequacy of the white-rot/brown-rot paradigm for wood decay fungi.</title>
        <authorList>
            <person name="Riley R."/>
            <person name="Salamov A.A."/>
            <person name="Brown D.W."/>
            <person name="Nagy L.G."/>
            <person name="Floudas D."/>
            <person name="Held B.W."/>
            <person name="Levasseur A."/>
            <person name="Lombard V."/>
            <person name="Morin E."/>
            <person name="Otillar R."/>
            <person name="Lindquist E.A."/>
            <person name="Sun H."/>
            <person name="LaButti K.M."/>
            <person name="Schmutz J."/>
            <person name="Jabbour D."/>
            <person name="Luo H."/>
            <person name="Baker S.E."/>
            <person name="Pisabarro A.G."/>
            <person name="Walton J.D."/>
            <person name="Blanchette R.A."/>
            <person name="Henrissat B."/>
            <person name="Martin F."/>
            <person name="Cullen D."/>
            <person name="Hibbett D.S."/>
            <person name="Grigoriev I.V."/>
        </authorList>
    </citation>
    <scope>NUCLEOTIDE SEQUENCE [LARGE SCALE GENOMIC DNA]</scope>
    <source>
        <strain evidence="3">FD-172 SS1</strain>
    </source>
</reference>
<sequence>MSPYTHTLISCLFTWDSYSSSLSPSPLLSSSLPTSSILISSPYIVFPSPMINYRLKQYFSISIQFTNSLSDSDSDSGIICILSGIHSSFLFSLSLFLFSLPVSLIKHITHLLWIPLLL</sequence>
<dbReference type="HOGENOM" id="CLU_2072745_0_0_1"/>
<name>A0A067N0G0_BOTB1</name>
<keyword evidence="1" id="KW-1133">Transmembrane helix</keyword>
<feature type="transmembrane region" description="Helical" evidence="1">
    <location>
        <begin position="76"/>
        <end position="98"/>
    </location>
</feature>
<dbReference type="EMBL" id="KL198016">
    <property type="protein sequence ID" value="KDQ21488.1"/>
    <property type="molecule type" value="Genomic_DNA"/>
</dbReference>
<keyword evidence="1" id="KW-0812">Transmembrane</keyword>
<proteinExistence type="predicted"/>
<organism evidence="2 3">
    <name type="scientific">Botryobasidium botryosum (strain FD-172 SS1)</name>
    <dbReference type="NCBI Taxonomy" id="930990"/>
    <lineage>
        <taxon>Eukaryota</taxon>
        <taxon>Fungi</taxon>
        <taxon>Dikarya</taxon>
        <taxon>Basidiomycota</taxon>
        <taxon>Agaricomycotina</taxon>
        <taxon>Agaricomycetes</taxon>
        <taxon>Cantharellales</taxon>
        <taxon>Botryobasidiaceae</taxon>
        <taxon>Botryobasidium</taxon>
    </lineage>
</organism>
<gene>
    <name evidence="2" type="ORF">BOTBODRAFT_204875</name>
</gene>
<dbReference type="InParanoid" id="A0A067N0G0"/>
<dbReference type="AlphaFoldDB" id="A0A067N0G0"/>
<accession>A0A067N0G0</accession>
<keyword evidence="3" id="KW-1185">Reference proteome</keyword>
<keyword evidence="1" id="KW-0472">Membrane</keyword>